<evidence type="ECO:0000313" key="10">
    <source>
        <dbReference type="Proteomes" id="UP000230431"/>
    </source>
</evidence>
<organism evidence="9 10">
    <name type="scientific">Candidatus Vogelbacteria bacterium CG10_big_fil_rev_8_21_14_0_10_49_38</name>
    <dbReference type="NCBI Taxonomy" id="1975043"/>
    <lineage>
        <taxon>Bacteria</taxon>
        <taxon>Candidatus Vogeliibacteriota</taxon>
    </lineage>
</organism>
<sequence length="461" mass="50862">MAKLRAATLYLVGGFAFGVAWGGAVGFDWSVAGLVLLLSLAWASLFIIKRQKLFLIFALVALGALFGLIRFAWADRLSLSLDQVCLPATKVDQLSCEGLVVSDPDRRDLTTRLVVQLDGEQGDLSGRWPKVLVTVDNFTNYAYGDRLVISGRWQKPENFLTETGRVFDYQNYLAARDITQVVYHPKIEILARGEGWTVKAWLFKLKHGFLANLRRALPEPSATLGGGLLLGDRGGLGEQTEENFRRAGLSHLVVLSGYNITIVADNMLRFGAWLWPAGSWLFGVGAVLLFVIMTGGEASVVRAALMGSIALVARRYGRPYEASIALLVAGFLMVLWQPRLLVFDLGFQLSFLATLGLIYLSPWVDRQLKRVKFKFGGLREIVSTTMAAQLAVYPWLLYKTGNATLIGFVSNIFALPVIPWAMFLSFLTGLAGFVAETLAVLAGYPTYLILWYVLAIAERFS</sequence>
<dbReference type="AlphaFoldDB" id="A0A2H0RIM6"/>
<evidence type="ECO:0000256" key="6">
    <source>
        <dbReference type="SAM" id="Phobius"/>
    </source>
</evidence>
<dbReference type="PANTHER" id="PTHR30619:SF7">
    <property type="entry name" value="BETA-LACTAMASE DOMAIN PROTEIN"/>
    <property type="match status" value="1"/>
</dbReference>
<feature type="transmembrane region" description="Helical" evidence="6">
    <location>
        <begin position="273"/>
        <end position="295"/>
    </location>
</feature>
<feature type="domain" description="DUF4131" evidence="8">
    <location>
        <begin position="29"/>
        <end position="188"/>
    </location>
</feature>
<proteinExistence type="predicted"/>
<name>A0A2H0RIM6_9BACT</name>
<accession>A0A2H0RIM6</accession>
<dbReference type="Proteomes" id="UP000230431">
    <property type="component" value="Unassembled WGS sequence"/>
</dbReference>
<dbReference type="InterPro" id="IPR052159">
    <property type="entry name" value="Competence_DNA_uptake"/>
</dbReference>
<evidence type="ECO:0000256" key="2">
    <source>
        <dbReference type="ARBA" id="ARBA00022475"/>
    </source>
</evidence>
<comment type="caution">
    <text evidence="9">The sequence shown here is derived from an EMBL/GenBank/DDBJ whole genome shotgun (WGS) entry which is preliminary data.</text>
</comment>
<evidence type="ECO:0000256" key="1">
    <source>
        <dbReference type="ARBA" id="ARBA00004651"/>
    </source>
</evidence>
<dbReference type="InterPro" id="IPR025405">
    <property type="entry name" value="DUF4131"/>
</dbReference>
<evidence type="ECO:0000259" key="8">
    <source>
        <dbReference type="Pfam" id="PF13567"/>
    </source>
</evidence>
<feature type="transmembrane region" description="Helical" evidence="6">
    <location>
        <begin position="32"/>
        <end position="48"/>
    </location>
</feature>
<feature type="transmembrane region" description="Helical" evidence="6">
    <location>
        <begin position="342"/>
        <end position="360"/>
    </location>
</feature>
<evidence type="ECO:0000256" key="5">
    <source>
        <dbReference type="ARBA" id="ARBA00023136"/>
    </source>
</evidence>
<evidence type="ECO:0000256" key="3">
    <source>
        <dbReference type="ARBA" id="ARBA00022692"/>
    </source>
</evidence>
<evidence type="ECO:0000259" key="7">
    <source>
        <dbReference type="Pfam" id="PF03772"/>
    </source>
</evidence>
<keyword evidence="4 6" id="KW-1133">Transmembrane helix</keyword>
<evidence type="ECO:0000313" key="9">
    <source>
        <dbReference type="EMBL" id="PIR46411.1"/>
    </source>
</evidence>
<dbReference type="NCBIfam" id="TIGR00360">
    <property type="entry name" value="ComEC_N-term"/>
    <property type="match status" value="1"/>
</dbReference>
<dbReference type="GO" id="GO:0005886">
    <property type="term" value="C:plasma membrane"/>
    <property type="evidence" value="ECO:0007669"/>
    <property type="project" value="UniProtKB-SubCell"/>
</dbReference>
<feature type="transmembrane region" description="Helical" evidence="6">
    <location>
        <begin position="53"/>
        <end position="73"/>
    </location>
</feature>
<dbReference type="Pfam" id="PF03772">
    <property type="entry name" value="Competence"/>
    <property type="match status" value="1"/>
</dbReference>
<feature type="transmembrane region" description="Helical" evidence="6">
    <location>
        <begin position="438"/>
        <end position="457"/>
    </location>
</feature>
<dbReference type="InterPro" id="IPR004477">
    <property type="entry name" value="ComEC_N"/>
</dbReference>
<dbReference type="Pfam" id="PF13567">
    <property type="entry name" value="DUF4131"/>
    <property type="match status" value="1"/>
</dbReference>
<protein>
    <recommendedName>
        <fullName evidence="11">ComEC/Rec2-related protein domain-containing protein</fullName>
    </recommendedName>
</protein>
<comment type="subcellular location">
    <subcellularLocation>
        <location evidence="1">Cell membrane</location>
        <topology evidence="1">Multi-pass membrane protein</topology>
    </subcellularLocation>
</comment>
<reference evidence="9 10" key="1">
    <citation type="submission" date="2017-09" db="EMBL/GenBank/DDBJ databases">
        <title>Depth-based differentiation of microbial function through sediment-hosted aquifers and enrichment of novel symbionts in the deep terrestrial subsurface.</title>
        <authorList>
            <person name="Probst A.J."/>
            <person name="Ladd B."/>
            <person name="Jarett J.K."/>
            <person name="Geller-Mcgrath D.E."/>
            <person name="Sieber C.M."/>
            <person name="Emerson J.B."/>
            <person name="Anantharaman K."/>
            <person name="Thomas B.C."/>
            <person name="Malmstrom R."/>
            <person name="Stieglmeier M."/>
            <person name="Klingl A."/>
            <person name="Woyke T."/>
            <person name="Ryan C.M."/>
            <person name="Banfield J.F."/>
        </authorList>
    </citation>
    <scope>NUCLEOTIDE SEQUENCE [LARGE SCALE GENOMIC DNA]</scope>
    <source>
        <strain evidence="9">CG10_big_fil_rev_8_21_14_0_10_49_38</strain>
    </source>
</reference>
<dbReference type="PANTHER" id="PTHR30619">
    <property type="entry name" value="DNA INTERNALIZATION/COMPETENCE PROTEIN COMEC/REC2"/>
    <property type="match status" value="1"/>
</dbReference>
<keyword evidence="5 6" id="KW-0472">Membrane</keyword>
<feature type="transmembrane region" description="Helical" evidence="6">
    <location>
        <begin position="404"/>
        <end position="426"/>
    </location>
</feature>
<evidence type="ECO:0008006" key="11">
    <source>
        <dbReference type="Google" id="ProtNLM"/>
    </source>
</evidence>
<dbReference type="EMBL" id="PCYK01000003">
    <property type="protein sequence ID" value="PIR46411.1"/>
    <property type="molecule type" value="Genomic_DNA"/>
</dbReference>
<gene>
    <name evidence="9" type="ORF">COV08_00565</name>
</gene>
<keyword evidence="3 6" id="KW-0812">Transmembrane</keyword>
<feature type="domain" description="ComEC/Rec2-related protein" evidence="7">
    <location>
        <begin position="228"/>
        <end position="459"/>
    </location>
</feature>
<keyword evidence="2" id="KW-1003">Cell membrane</keyword>
<evidence type="ECO:0000256" key="4">
    <source>
        <dbReference type="ARBA" id="ARBA00022989"/>
    </source>
</evidence>
<feature type="transmembrane region" description="Helical" evidence="6">
    <location>
        <begin position="316"/>
        <end position="336"/>
    </location>
</feature>